<evidence type="ECO:0000313" key="2">
    <source>
        <dbReference type="EMBL" id="BDE05715.1"/>
    </source>
</evidence>
<dbReference type="GO" id="GO:0005975">
    <property type="term" value="P:carbohydrate metabolic process"/>
    <property type="evidence" value="ECO:0007669"/>
    <property type="project" value="InterPro"/>
</dbReference>
<keyword evidence="1" id="KW-0732">Signal</keyword>
<dbReference type="InterPro" id="IPR008928">
    <property type="entry name" value="6-hairpin_glycosidase_sf"/>
</dbReference>
<dbReference type="Gene3D" id="1.50.10.10">
    <property type="match status" value="1"/>
</dbReference>
<feature type="signal peptide" evidence="1">
    <location>
        <begin position="1"/>
        <end position="27"/>
    </location>
</feature>
<protein>
    <submittedName>
        <fullName evidence="2">Glycosyl hydrolase</fullName>
    </submittedName>
</protein>
<feature type="chain" id="PRO_5042901031" evidence="1">
    <location>
        <begin position="28"/>
        <end position="422"/>
    </location>
</feature>
<name>A0AAN2C8P6_UNVUL</name>
<dbReference type="GO" id="GO:0016787">
    <property type="term" value="F:hydrolase activity"/>
    <property type="evidence" value="ECO:0007669"/>
    <property type="project" value="UniProtKB-KW"/>
</dbReference>
<keyword evidence="2" id="KW-0378">Hydrolase</keyword>
<keyword evidence="3" id="KW-1185">Reference proteome</keyword>
<sequence length="422" mass="48188">MLIRNLGRFLALVIAFGIAAAAVPVRAAEGLTMSPALNAKLDRLYLTAYDETIQRHALAQRDGTTYVSTGDIEAEWLRDASATVRPYIGLSQHDGDVQSKLRGVVARQAKYILKDPYANAFSRSYRVVERKFEVDSLLYPIWFAYDYYRQTGDRRIFTPEVRKAFNRVLSTMRSEQHHQQRSRYVHPQLANGGRGSSVRYTGMVWTGFRPSDDPVRYHYNIPVNMFAAVVMKDLTTIARDVWHDGRMASNAWGLSVQIQRGIEQYGTLQLKPFGRIYAYEVDGLGHANVMDDANIPSLLSIPYFGYLPKDNSLYLATRRFVLSDRNPYFFRGKYAEGVGSPHTPHGYVWPLALCVQALTSSDEREVSRVFGWIAVSDIGDHRLHESFNANWPETYTREDFAWPNALYAELVLTRRGELYAER</sequence>
<organism evidence="2 3">
    <name type="scientific">Vulcanimicrobium alpinum</name>
    <dbReference type="NCBI Taxonomy" id="3016050"/>
    <lineage>
        <taxon>Bacteria</taxon>
        <taxon>Bacillati</taxon>
        <taxon>Vulcanimicrobiota</taxon>
        <taxon>Vulcanimicrobiia</taxon>
        <taxon>Vulcanimicrobiales</taxon>
        <taxon>Vulcanimicrobiaceae</taxon>
        <taxon>Vulcanimicrobium</taxon>
    </lineage>
</organism>
<dbReference type="InterPro" id="IPR008313">
    <property type="entry name" value="GH125"/>
</dbReference>
<dbReference type="AlphaFoldDB" id="A0AAN2C8P6"/>
<proteinExistence type="predicted"/>
<dbReference type="SUPFAM" id="SSF48208">
    <property type="entry name" value="Six-hairpin glycosidases"/>
    <property type="match status" value="1"/>
</dbReference>
<evidence type="ECO:0000313" key="3">
    <source>
        <dbReference type="Proteomes" id="UP001317532"/>
    </source>
</evidence>
<dbReference type="PANTHER" id="PTHR31047:SF0">
    <property type="entry name" value="MEIOTICALLY UP-REGULATED GENE 157 PROTEIN"/>
    <property type="match status" value="1"/>
</dbReference>
<accession>A0AAN2C8P6</accession>
<dbReference type="InterPro" id="IPR012341">
    <property type="entry name" value="6hp_glycosidase-like_sf"/>
</dbReference>
<reference evidence="2 3" key="1">
    <citation type="journal article" date="2022" name="ISME Commun">
        <title>Vulcanimicrobium alpinus gen. nov. sp. nov., the first cultivated representative of the candidate phylum 'Eremiobacterota', is a metabolically versatile aerobic anoxygenic phototroph.</title>
        <authorList>
            <person name="Yabe S."/>
            <person name="Muto K."/>
            <person name="Abe K."/>
            <person name="Yokota A."/>
            <person name="Staudigel H."/>
            <person name="Tebo B.M."/>
        </authorList>
    </citation>
    <scope>NUCLEOTIDE SEQUENCE [LARGE SCALE GENOMIC DNA]</scope>
    <source>
        <strain evidence="2 3">WC8-2</strain>
    </source>
</reference>
<dbReference type="SMART" id="SM01149">
    <property type="entry name" value="DUF1237"/>
    <property type="match status" value="1"/>
</dbReference>
<dbReference type="EMBL" id="AP025523">
    <property type="protein sequence ID" value="BDE05715.1"/>
    <property type="molecule type" value="Genomic_DNA"/>
</dbReference>
<dbReference type="Pfam" id="PF06824">
    <property type="entry name" value="Glyco_hydro_125"/>
    <property type="match status" value="1"/>
</dbReference>
<gene>
    <name evidence="2" type="ORF">WPS_09910</name>
</gene>
<dbReference type="PIRSF" id="PIRSF028846">
    <property type="entry name" value="UCP028846"/>
    <property type="match status" value="1"/>
</dbReference>
<dbReference type="KEGG" id="vab:WPS_09910"/>
<dbReference type="PANTHER" id="PTHR31047">
    <property type="entry name" value="MEIOTICALLY UP-REGULATED GENE 157 PROTEIN"/>
    <property type="match status" value="1"/>
</dbReference>
<evidence type="ECO:0000256" key="1">
    <source>
        <dbReference type="SAM" id="SignalP"/>
    </source>
</evidence>
<dbReference type="Proteomes" id="UP001317532">
    <property type="component" value="Chromosome"/>
</dbReference>
<dbReference type="RefSeq" id="WP_317996740.1">
    <property type="nucleotide sequence ID" value="NZ_AP025523.1"/>
</dbReference>